<dbReference type="InterPro" id="IPR050534">
    <property type="entry name" value="Coronavir_polyprotein_1ab"/>
</dbReference>
<evidence type="ECO:0000256" key="4">
    <source>
        <dbReference type="ARBA" id="ARBA00022840"/>
    </source>
</evidence>
<accession>A0A8H5B0H1</accession>
<dbReference type="InterPro" id="IPR041679">
    <property type="entry name" value="DNA2/NAM7-like_C"/>
</dbReference>
<dbReference type="GO" id="GO:0005524">
    <property type="term" value="F:ATP binding"/>
    <property type="evidence" value="ECO:0007669"/>
    <property type="project" value="UniProtKB-KW"/>
</dbReference>
<keyword evidence="6" id="KW-0732">Signal</keyword>
<gene>
    <name evidence="8" type="ORF">D9619_011928</name>
</gene>
<dbReference type="GO" id="GO:0043139">
    <property type="term" value="F:5'-3' DNA helicase activity"/>
    <property type="evidence" value="ECO:0007669"/>
    <property type="project" value="TreeGrafter"/>
</dbReference>
<sequence length="975" mass="107973">MLSVAAVMVLLPCLLDELWISLISQAWSSTLITPNQRPIPPLAILSAMATFETIQQCLLPTSNSSTPQKLRLYRISALQIGNIMKQFSHNAAKRSHPFSPVGVSYTISSTGYVDTLALANINSVFCVDFHHHPSQLTKDFKELLAAGGASSTADGKEWCLVGFSFARTAVQIHQATGLRIRGVDLSTLFSRDTSKPDHPAAIVQKRISKSVDSWSITSLWTGPHSQTDAAYQISLQAWLAASVADKSYASICTATKVDSTFLSTNEFVCLSQMIAQSDLSESHAPREILNEFTSATLDKDGKYSVNNARYKTRIRRSELSQVVITHADGRRHIGLASRTVGRRTHVSVHGSGKSGERISGITVIGKQEPTNSERSRDEMIHLLLTGKKNIRASAFIQTLWLSKNQLIHPVTPVVIAEDIANSFTADMNLNTAQRRAVKEIVGHRPIVVIHGPPGTGKTTTIAAASKIWTLYSCAVWIVAHSNVAVKNIAETLFKKEVDFRLVVSKEFYEEWHEHLYTEVVHKLIRSDELPSNAKEMRKVIGSSRIMLCTLSMLSNPALRQNGTFEVIPMERLIIDEASQINVFEFMHIFERFQKTLEKVTFVGDPKQLPPFGRDKIKAMKTIFDLDAAVGRDCCFFLDTQYRMPIRVGDFISKAIYGGRLKSQHPIVDSSCVAFIDVPSPRGQEEKHGVSWKNQGELETIVNLVKHFYKTQNFCVITPYDAQRAAIQNSLALARLPSDSVYNVDSFEGNEADYVLVSVVRSWMQPGFLTSENRMNVLLTRCRKGMVIVSSRRFMAELGGTKTVLGDMYRHWVGAFNATWVDCRHVSSGVADLPGAPGPHRTLPRQVAFRNTGPITNGHAARPAPDMASLIEFPALTVTKTPILPGTWANLQVKQLRSVDAVSKYSLVPKRPATSTKMGSRGEKSTQRKSASSTRVNGMVDDMTHSSKREATTLGSLLAVPAQRTLSTTTIYRRKH</sequence>
<organism evidence="8 9">
    <name type="scientific">Psilocybe cf. subviscida</name>
    <dbReference type="NCBI Taxonomy" id="2480587"/>
    <lineage>
        <taxon>Eukaryota</taxon>
        <taxon>Fungi</taxon>
        <taxon>Dikarya</taxon>
        <taxon>Basidiomycota</taxon>
        <taxon>Agaricomycotina</taxon>
        <taxon>Agaricomycetes</taxon>
        <taxon>Agaricomycetidae</taxon>
        <taxon>Agaricales</taxon>
        <taxon>Agaricineae</taxon>
        <taxon>Strophariaceae</taxon>
        <taxon>Psilocybe</taxon>
    </lineage>
</organism>
<dbReference type="GO" id="GO:0016787">
    <property type="term" value="F:hydrolase activity"/>
    <property type="evidence" value="ECO:0007669"/>
    <property type="project" value="UniProtKB-KW"/>
</dbReference>
<dbReference type="OrthoDB" id="6513042at2759"/>
<reference evidence="8 9" key="1">
    <citation type="journal article" date="2020" name="ISME J.">
        <title>Uncovering the hidden diversity of litter-decomposition mechanisms in mushroom-forming fungi.</title>
        <authorList>
            <person name="Floudas D."/>
            <person name="Bentzer J."/>
            <person name="Ahren D."/>
            <person name="Johansson T."/>
            <person name="Persson P."/>
            <person name="Tunlid A."/>
        </authorList>
    </citation>
    <scope>NUCLEOTIDE SEQUENCE [LARGE SCALE GENOMIC DNA]</scope>
    <source>
        <strain evidence="8 9">CBS 101986</strain>
    </source>
</reference>
<evidence type="ECO:0000256" key="1">
    <source>
        <dbReference type="ARBA" id="ARBA00022741"/>
    </source>
</evidence>
<comment type="caution">
    <text evidence="8">The sequence shown here is derived from an EMBL/GenBank/DDBJ whole genome shotgun (WGS) entry which is preliminary data.</text>
</comment>
<dbReference type="PANTHER" id="PTHR43788:SF8">
    <property type="entry name" value="DNA-BINDING PROTEIN SMUBP-2"/>
    <property type="match status" value="1"/>
</dbReference>
<dbReference type="InterPro" id="IPR027417">
    <property type="entry name" value="P-loop_NTPase"/>
</dbReference>
<feature type="chain" id="PRO_5034687832" description="DNA2/NAM7 helicase-like C-terminal domain-containing protein" evidence="6">
    <location>
        <begin position="29"/>
        <end position="975"/>
    </location>
</feature>
<evidence type="ECO:0000256" key="6">
    <source>
        <dbReference type="SAM" id="SignalP"/>
    </source>
</evidence>
<dbReference type="EMBL" id="JAACJJ010000044">
    <property type="protein sequence ID" value="KAF5314325.1"/>
    <property type="molecule type" value="Genomic_DNA"/>
</dbReference>
<feature type="signal peptide" evidence="6">
    <location>
        <begin position="1"/>
        <end position="28"/>
    </location>
</feature>
<evidence type="ECO:0000313" key="9">
    <source>
        <dbReference type="Proteomes" id="UP000567179"/>
    </source>
</evidence>
<evidence type="ECO:0000256" key="5">
    <source>
        <dbReference type="SAM" id="MobiDB-lite"/>
    </source>
</evidence>
<keyword evidence="3" id="KW-0347">Helicase</keyword>
<dbReference type="CDD" id="cd18808">
    <property type="entry name" value="SF1_C_Upf1"/>
    <property type="match status" value="1"/>
</dbReference>
<keyword evidence="1" id="KW-0547">Nucleotide-binding</keyword>
<dbReference type="Gene3D" id="3.40.50.300">
    <property type="entry name" value="P-loop containing nucleotide triphosphate hydrolases"/>
    <property type="match status" value="2"/>
</dbReference>
<evidence type="ECO:0000256" key="3">
    <source>
        <dbReference type="ARBA" id="ARBA00022806"/>
    </source>
</evidence>
<feature type="region of interest" description="Disordered" evidence="5">
    <location>
        <begin position="909"/>
        <end position="935"/>
    </location>
</feature>
<dbReference type="InterPro" id="IPR047187">
    <property type="entry name" value="SF1_C_Upf1"/>
</dbReference>
<evidence type="ECO:0000313" key="8">
    <source>
        <dbReference type="EMBL" id="KAF5314325.1"/>
    </source>
</evidence>
<keyword evidence="2" id="KW-0378">Hydrolase</keyword>
<dbReference type="SUPFAM" id="SSF52540">
    <property type="entry name" value="P-loop containing nucleoside triphosphate hydrolases"/>
    <property type="match status" value="1"/>
</dbReference>
<dbReference type="Pfam" id="PF13604">
    <property type="entry name" value="AAA_30"/>
    <property type="match status" value="1"/>
</dbReference>
<feature type="domain" description="DNA2/NAM7 helicase-like C-terminal" evidence="7">
    <location>
        <begin position="630"/>
        <end position="791"/>
    </location>
</feature>
<dbReference type="Proteomes" id="UP000567179">
    <property type="component" value="Unassembled WGS sequence"/>
</dbReference>
<keyword evidence="9" id="KW-1185">Reference proteome</keyword>
<evidence type="ECO:0000256" key="2">
    <source>
        <dbReference type="ARBA" id="ARBA00022801"/>
    </source>
</evidence>
<keyword evidence="4" id="KW-0067">ATP-binding</keyword>
<protein>
    <recommendedName>
        <fullName evidence="7">DNA2/NAM7 helicase-like C-terminal domain-containing protein</fullName>
    </recommendedName>
</protein>
<proteinExistence type="predicted"/>
<dbReference type="Pfam" id="PF13087">
    <property type="entry name" value="AAA_12"/>
    <property type="match status" value="1"/>
</dbReference>
<dbReference type="AlphaFoldDB" id="A0A8H5B0H1"/>
<name>A0A8H5B0H1_9AGAR</name>
<dbReference type="PANTHER" id="PTHR43788">
    <property type="entry name" value="DNA2/NAM7 HELICASE FAMILY MEMBER"/>
    <property type="match status" value="1"/>
</dbReference>
<evidence type="ECO:0000259" key="7">
    <source>
        <dbReference type="Pfam" id="PF13087"/>
    </source>
</evidence>